<dbReference type="Proteomes" id="UP000216752">
    <property type="component" value="Chromosome"/>
</dbReference>
<evidence type="ECO:0000313" key="9">
    <source>
        <dbReference type="Proteomes" id="UP000216752"/>
    </source>
</evidence>
<reference evidence="8" key="1">
    <citation type="submission" date="2024-05" db="EMBL/GenBank/DDBJ databases">
        <title>Isolation and characterization of Sporomusa carbonis sp. nov., a carboxydotrophic hydrogenogen in the genus of Sporomusa isolated from a charcoal burning pile.</title>
        <authorList>
            <person name="Boeer T."/>
            <person name="Rosenbaum F."/>
            <person name="Eysell L."/>
            <person name="Mueller V."/>
            <person name="Daniel R."/>
            <person name="Poehlein A."/>
        </authorList>
    </citation>
    <scope>NUCLEOTIDE SEQUENCE [LARGE SCALE GENOMIC DNA]</scope>
    <source>
        <strain evidence="8">DSM 10669</strain>
    </source>
</reference>
<dbReference type="Gene3D" id="3.20.20.20">
    <property type="entry name" value="Dihydropteroate synthase-like"/>
    <property type="match status" value="1"/>
</dbReference>
<keyword evidence="6" id="KW-0170">Cobalt</keyword>
<dbReference type="InterPro" id="IPR000489">
    <property type="entry name" value="Pterin-binding_dom"/>
</dbReference>
<evidence type="ECO:0000256" key="1">
    <source>
        <dbReference type="ARBA" id="ARBA00010398"/>
    </source>
</evidence>
<dbReference type="GO" id="GO:0102036">
    <property type="term" value="F:methyltetrahydrofolate:corrinoid/iron-sulfur protein methyltransferase activity"/>
    <property type="evidence" value="ECO:0007669"/>
    <property type="project" value="UniProtKB-EC"/>
</dbReference>
<dbReference type="RefSeq" id="WP_094606157.1">
    <property type="nucleotide sequence ID" value="NZ_CP155573.1"/>
</dbReference>
<sequence>MLIIGEKINGAIPSVAAAIRDRDKGKIKELALAQEEAGAAYLDICAGGDPEEEYDTLAFLLEQVQGVSKLPICIDSPDANMILKVMPLIPKPGIINSVSGEGSKCETLFPFLAKNPEWQVIALTCDDKGIPAEAEKKTEIGIGLIKKAAEYGISPDRIYIDPLVLALSAINDALLQFLEAIRRIKAEYPSVHFTSGLSNISYGMPVRGLINRNFLTLALSAGMDSAIMDPLNRTMMETVYAANALLGRDKFCRKYNNAYRSGKIGKQK</sequence>
<dbReference type="PANTHER" id="PTHR45833:SF1">
    <property type="entry name" value="METHIONINE SYNTHASE"/>
    <property type="match status" value="1"/>
</dbReference>
<evidence type="ECO:0000256" key="4">
    <source>
        <dbReference type="ARBA" id="ARBA00022679"/>
    </source>
</evidence>
<dbReference type="GO" id="GO:0032259">
    <property type="term" value="P:methylation"/>
    <property type="evidence" value="ECO:0007669"/>
    <property type="project" value="UniProtKB-KW"/>
</dbReference>
<feature type="domain" description="Pterin-binding" evidence="7">
    <location>
        <begin position="1"/>
        <end position="246"/>
    </location>
</feature>
<evidence type="ECO:0000313" key="8">
    <source>
        <dbReference type="EMBL" id="XFO67775.1"/>
    </source>
</evidence>
<comment type="similarity">
    <text evidence="1">Belongs to the vitamin-B12 dependent methionine synthase family.</text>
</comment>
<keyword evidence="9" id="KW-1185">Reference proteome</keyword>
<gene>
    <name evidence="8" type="primary">acsE_6</name>
    <name evidence="8" type="ORF">SPSIL_039940</name>
</gene>
<dbReference type="PANTHER" id="PTHR45833">
    <property type="entry name" value="METHIONINE SYNTHASE"/>
    <property type="match status" value="1"/>
</dbReference>
<dbReference type="EMBL" id="CP155573">
    <property type="protein sequence ID" value="XFO67775.1"/>
    <property type="molecule type" value="Genomic_DNA"/>
</dbReference>
<evidence type="ECO:0000259" key="7">
    <source>
        <dbReference type="PROSITE" id="PS50972"/>
    </source>
</evidence>
<proteinExistence type="inferred from homology"/>
<keyword evidence="2 8" id="KW-0489">Methyltransferase</keyword>
<dbReference type="InterPro" id="IPR011005">
    <property type="entry name" value="Dihydropteroate_synth-like_sf"/>
</dbReference>
<dbReference type="SUPFAM" id="SSF51717">
    <property type="entry name" value="Dihydropteroate synthetase-like"/>
    <property type="match status" value="1"/>
</dbReference>
<keyword evidence="5" id="KW-0479">Metal-binding</keyword>
<organism evidence="8 9">
    <name type="scientific">Sporomusa silvacetica DSM 10669</name>
    <dbReference type="NCBI Taxonomy" id="1123289"/>
    <lineage>
        <taxon>Bacteria</taxon>
        <taxon>Bacillati</taxon>
        <taxon>Bacillota</taxon>
        <taxon>Negativicutes</taxon>
        <taxon>Selenomonadales</taxon>
        <taxon>Sporomusaceae</taxon>
        <taxon>Sporomusa</taxon>
    </lineage>
</organism>
<keyword evidence="3" id="KW-0846">Cobalamin</keyword>
<accession>A0ABZ3IQ36</accession>
<protein>
    <submittedName>
        <fullName evidence="8">5-methyltetrahydrofolate:corrinoid/iron-sulfur protein co-methyltransferase</fullName>
        <ecNumber evidence="8">2.1.1.258</ecNumber>
    </submittedName>
</protein>
<dbReference type="InterPro" id="IPR050554">
    <property type="entry name" value="Met_Synthase/Corrinoid"/>
</dbReference>
<evidence type="ECO:0000256" key="6">
    <source>
        <dbReference type="ARBA" id="ARBA00023285"/>
    </source>
</evidence>
<evidence type="ECO:0000256" key="2">
    <source>
        <dbReference type="ARBA" id="ARBA00022603"/>
    </source>
</evidence>
<dbReference type="PROSITE" id="PS50972">
    <property type="entry name" value="PTERIN_BINDING"/>
    <property type="match status" value="1"/>
</dbReference>
<dbReference type="NCBIfam" id="NF005719">
    <property type="entry name" value="PRK07535.1"/>
    <property type="match status" value="1"/>
</dbReference>
<evidence type="ECO:0000256" key="5">
    <source>
        <dbReference type="ARBA" id="ARBA00022723"/>
    </source>
</evidence>
<dbReference type="EC" id="2.1.1.258" evidence="8"/>
<evidence type="ECO:0000256" key="3">
    <source>
        <dbReference type="ARBA" id="ARBA00022628"/>
    </source>
</evidence>
<keyword evidence="4 8" id="KW-0808">Transferase</keyword>
<dbReference type="Pfam" id="PF00809">
    <property type="entry name" value="Pterin_bind"/>
    <property type="match status" value="1"/>
</dbReference>
<name>A0ABZ3IQ36_9FIRM</name>